<reference evidence="1 2" key="1">
    <citation type="submission" date="2017-01" db="EMBL/GenBank/DDBJ databases">
        <title>Complete Genome Sequence of Dolosigranulum pigrum isolated from a Patient with interstitial lung disease.</title>
        <authorList>
            <person name="Mukhopadhyay R."/>
            <person name="Joaquin J."/>
            <person name="Hogue R."/>
            <person name="Fitzgerald S."/>
            <person name="Jospin G."/>
            <person name="Eisen J.A."/>
            <person name="Chaturvedi V."/>
        </authorList>
    </citation>
    <scope>NUCLEOTIDE SEQUENCE [LARGE SCALE GENOMIC DNA]</scope>
    <source>
        <strain evidence="1 2">15S00348</strain>
    </source>
</reference>
<protein>
    <submittedName>
        <fullName evidence="1">Uncharacterized protein</fullName>
    </submittedName>
</protein>
<name>A0A1S8KPT8_9LACT</name>
<proteinExistence type="predicted"/>
<evidence type="ECO:0000313" key="1">
    <source>
        <dbReference type="EMBL" id="OOL81653.1"/>
    </source>
</evidence>
<dbReference type="EMBL" id="MUYF01000003">
    <property type="protein sequence ID" value="OOL81653.1"/>
    <property type="molecule type" value="Genomic_DNA"/>
</dbReference>
<sequence>MEFDIKSFKFNFVEKPIILMICFAVFNFLFWGNRLEGYLWWGIAVLINYLITSIYVFLKYDVTFKEKE</sequence>
<organism evidence="1 2">
    <name type="scientific">Dolosigranulum pigrum</name>
    <dbReference type="NCBI Taxonomy" id="29394"/>
    <lineage>
        <taxon>Bacteria</taxon>
        <taxon>Bacillati</taxon>
        <taxon>Bacillota</taxon>
        <taxon>Bacilli</taxon>
        <taxon>Lactobacillales</taxon>
        <taxon>Carnobacteriaceae</taxon>
        <taxon>Dolosigranulum</taxon>
    </lineage>
</organism>
<evidence type="ECO:0000313" key="2">
    <source>
        <dbReference type="Proteomes" id="UP000190409"/>
    </source>
</evidence>
<accession>A0A1S8KPT8</accession>
<gene>
    <name evidence="1" type="ORF">BWX42_08080</name>
</gene>
<dbReference type="Proteomes" id="UP000190409">
    <property type="component" value="Unassembled WGS sequence"/>
</dbReference>
<comment type="caution">
    <text evidence="1">The sequence shown here is derived from an EMBL/GenBank/DDBJ whole genome shotgun (WGS) entry which is preliminary data.</text>
</comment>
<dbReference type="AlphaFoldDB" id="A0A1S8KPT8"/>
<dbReference type="RefSeq" id="WP_077863070.1">
    <property type="nucleotide sequence ID" value="NZ_CALFGV010000008.1"/>
</dbReference>